<keyword evidence="4" id="KW-0496">Mitochondrion</keyword>
<evidence type="ECO:0000313" key="5">
    <source>
        <dbReference type="EMBL" id="VEU34241.1"/>
    </source>
</evidence>
<organism evidence="5 6">
    <name type="scientific">Pseudo-nitzschia multistriata</name>
    <dbReference type="NCBI Taxonomy" id="183589"/>
    <lineage>
        <taxon>Eukaryota</taxon>
        <taxon>Sar</taxon>
        <taxon>Stramenopiles</taxon>
        <taxon>Ochrophyta</taxon>
        <taxon>Bacillariophyta</taxon>
        <taxon>Bacillariophyceae</taxon>
        <taxon>Bacillariophycidae</taxon>
        <taxon>Bacillariales</taxon>
        <taxon>Bacillariaceae</taxon>
        <taxon>Pseudo-nitzschia</taxon>
    </lineage>
</organism>
<evidence type="ECO:0000313" key="6">
    <source>
        <dbReference type="Proteomes" id="UP000291116"/>
    </source>
</evidence>
<name>A0A448YWT3_9STRA</name>
<dbReference type="Proteomes" id="UP000291116">
    <property type="component" value="Unassembled WGS sequence"/>
</dbReference>
<evidence type="ECO:0000256" key="1">
    <source>
        <dbReference type="ARBA" id="ARBA00004173"/>
    </source>
</evidence>
<proteinExistence type="inferred from homology"/>
<dbReference type="GO" id="GO:0033615">
    <property type="term" value="P:mitochondrial proton-transporting ATP synthase complex assembly"/>
    <property type="evidence" value="ECO:0007669"/>
    <property type="project" value="TreeGrafter"/>
</dbReference>
<evidence type="ECO:0000256" key="2">
    <source>
        <dbReference type="ARBA" id="ARBA00009116"/>
    </source>
</evidence>
<dbReference type="PANTHER" id="PTHR13126">
    <property type="entry name" value="CHAPERONE ATP11"/>
    <property type="match status" value="1"/>
</dbReference>
<evidence type="ECO:0000256" key="3">
    <source>
        <dbReference type="ARBA" id="ARBA00022946"/>
    </source>
</evidence>
<dbReference type="GO" id="GO:0005739">
    <property type="term" value="C:mitochondrion"/>
    <property type="evidence" value="ECO:0007669"/>
    <property type="project" value="UniProtKB-SubCell"/>
</dbReference>
<comment type="similarity">
    <text evidence="2">Belongs to the ATP11 family.</text>
</comment>
<dbReference type="EMBL" id="CAACVS010000022">
    <property type="protein sequence ID" value="VEU34241.1"/>
    <property type="molecule type" value="Genomic_DNA"/>
</dbReference>
<sequence length="116" mass="13285">MLVSQFFEPSHFIMAYLEDYKMDPVAAQPLISFSIFDDYAKDKDMTLVRADILNNGIDEGEGLKVVKSMLDNYKDDEEYLNVRVFNVNPDSFNLDDFIAQKSKSWNSGPSDDNVNI</sequence>
<gene>
    <name evidence="5" type="ORF">PSNMU_V1.4_AUG-EV-PASAV3_0009420</name>
</gene>
<accession>A0A448YWT3</accession>
<protein>
    <submittedName>
        <fullName evidence="5">Uncharacterized protein</fullName>
    </submittedName>
</protein>
<keyword evidence="3" id="KW-0809">Transit peptide</keyword>
<keyword evidence="6" id="KW-1185">Reference proteome</keyword>
<dbReference type="InterPro" id="IPR010591">
    <property type="entry name" value="ATP11"/>
</dbReference>
<comment type="subcellular location">
    <subcellularLocation>
        <location evidence="1">Mitochondrion</location>
    </subcellularLocation>
</comment>
<reference evidence="5 6" key="1">
    <citation type="submission" date="2019-01" db="EMBL/GenBank/DDBJ databases">
        <authorList>
            <person name="Ferrante I. M."/>
        </authorList>
    </citation>
    <scope>NUCLEOTIDE SEQUENCE [LARGE SCALE GENOMIC DNA]</scope>
    <source>
        <strain evidence="5 6">B856</strain>
    </source>
</reference>
<evidence type="ECO:0000256" key="4">
    <source>
        <dbReference type="ARBA" id="ARBA00023128"/>
    </source>
</evidence>
<dbReference type="PANTHER" id="PTHR13126:SF0">
    <property type="entry name" value="ATP SYNTHASE MITOCHONDRIAL F1 COMPLEX ASSEMBLY FACTOR 1"/>
    <property type="match status" value="1"/>
</dbReference>
<dbReference type="OrthoDB" id="16535at2759"/>
<dbReference type="AlphaFoldDB" id="A0A448YWT3"/>